<gene>
    <name evidence="1" type="ORF">GT037_003481</name>
</gene>
<keyword evidence="2" id="KW-1185">Reference proteome</keyword>
<feature type="non-terminal residue" evidence="1">
    <location>
        <position position="1"/>
    </location>
</feature>
<dbReference type="AlphaFoldDB" id="A0A8H7B814"/>
<evidence type="ECO:0000313" key="1">
    <source>
        <dbReference type="EMBL" id="KAF7678100.1"/>
    </source>
</evidence>
<name>A0A8H7B814_9PLEO</name>
<dbReference type="RefSeq" id="XP_038788235.1">
    <property type="nucleotide sequence ID" value="XM_038928528.1"/>
</dbReference>
<sequence length="66" mass="7360">PLKLSLSNLQIHTTRTKALNSDNPSIADADTALFDRLPPTAILDHLIKWSFTQIGEDYPSHRPVAH</sequence>
<reference evidence="1" key="2">
    <citation type="submission" date="2020-08" db="EMBL/GenBank/DDBJ databases">
        <title>Draft Genome Sequence of Cumin Blight Pathogen Alternaria burnsii.</title>
        <authorList>
            <person name="Feng Z."/>
        </authorList>
    </citation>
    <scope>NUCLEOTIDE SEQUENCE</scope>
    <source>
        <strain evidence="1">CBS107.38</strain>
    </source>
</reference>
<accession>A0A8H7B814</accession>
<organism evidence="1 2">
    <name type="scientific">Alternaria burnsii</name>
    <dbReference type="NCBI Taxonomy" id="1187904"/>
    <lineage>
        <taxon>Eukaryota</taxon>
        <taxon>Fungi</taxon>
        <taxon>Dikarya</taxon>
        <taxon>Ascomycota</taxon>
        <taxon>Pezizomycotina</taxon>
        <taxon>Dothideomycetes</taxon>
        <taxon>Pleosporomycetidae</taxon>
        <taxon>Pleosporales</taxon>
        <taxon>Pleosporineae</taxon>
        <taxon>Pleosporaceae</taxon>
        <taxon>Alternaria</taxon>
        <taxon>Alternaria sect. Alternaria</taxon>
    </lineage>
</organism>
<dbReference type="EMBL" id="JAAABM010000004">
    <property type="protein sequence ID" value="KAF7678100.1"/>
    <property type="molecule type" value="Genomic_DNA"/>
</dbReference>
<reference evidence="1" key="1">
    <citation type="submission" date="2020-01" db="EMBL/GenBank/DDBJ databases">
        <authorList>
            <person name="Feng Z.H.Z."/>
        </authorList>
    </citation>
    <scope>NUCLEOTIDE SEQUENCE</scope>
    <source>
        <strain evidence="1">CBS107.38</strain>
    </source>
</reference>
<proteinExistence type="predicted"/>
<evidence type="ECO:0000313" key="2">
    <source>
        <dbReference type="Proteomes" id="UP000596902"/>
    </source>
</evidence>
<dbReference type="GeneID" id="62201706"/>
<dbReference type="Proteomes" id="UP000596902">
    <property type="component" value="Unassembled WGS sequence"/>
</dbReference>
<comment type="caution">
    <text evidence="1">The sequence shown here is derived from an EMBL/GenBank/DDBJ whole genome shotgun (WGS) entry which is preliminary data.</text>
</comment>
<protein>
    <submittedName>
        <fullName evidence="1">Uncharacterized protein</fullName>
    </submittedName>
</protein>